<dbReference type="InterPro" id="IPR050204">
    <property type="entry name" value="AraC_XylS_family_regulators"/>
</dbReference>
<protein>
    <submittedName>
        <fullName evidence="5">Transcriptional regulator, AraC family</fullName>
    </submittedName>
</protein>
<keyword evidence="6" id="KW-1185">Reference proteome</keyword>
<keyword evidence="3" id="KW-0804">Transcription</keyword>
<sequence length="262" mass="28564">MTVPAPLRWLVSEITSMRACAPAERPPLVHVPDADTSLIFRTTSARRSALLVVGPRTRASYHVGKDFPLCLRLRLRPGAARLLLGVPMTELVDQVVGLEELWDDAALWDGAAGLTAAPAPPGDDVTRVLGRLQAALPARIAARSNADLARSELVRATAQALRDQAGQQREPVAAIARRLAVSERHMRDVVRDGIGVPPKRFERIERVRRVLARGRAHTARWAQLAATAGFYDQSHMAAEFRTLMGVPPAAFFAGRFPSLQPC</sequence>
<keyword evidence="2" id="KW-0238">DNA-binding</keyword>
<feature type="domain" description="HTH araC/xylS-type" evidence="4">
    <location>
        <begin position="155"/>
        <end position="254"/>
    </location>
</feature>
<name>A0A1N7H5G5_9ACTN</name>
<dbReference type="STRING" id="58117.SAMN05421833_13763"/>
<dbReference type="Proteomes" id="UP000186096">
    <property type="component" value="Unassembled WGS sequence"/>
</dbReference>
<dbReference type="Pfam" id="PF12833">
    <property type="entry name" value="HTH_18"/>
    <property type="match status" value="1"/>
</dbReference>
<organism evidence="5 6">
    <name type="scientific">Microbispora rosea</name>
    <dbReference type="NCBI Taxonomy" id="58117"/>
    <lineage>
        <taxon>Bacteria</taxon>
        <taxon>Bacillati</taxon>
        <taxon>Actinomycetota</taxon>
        <taxon>Actinomycetes</taxon>
        <taxon>Streptosporangiales</taxon>
        <taxon>Streptosporangiaceae</taxon>
        <taxon>Microbispora</taxon>
    </lineage>
</organism>
<proteinExistence type="predicted"/>
<evidence type="ECO:0000256" key="2">
    <source>
        <dbReference type="ARBA" id="ARBA00023125"/>
    </source>
</evidence>
<dbReference type="InterPro" id="IPR018060">
    <property type="entry name" value="HTH_AraC"/>
</dbReference>
<keyword evidence="1" id="KW-0805">Transcription regulation</keyword>
<dbReference type="AlphaFoldDB" id="A0A1N7H5G5"/>
<dbReference type="Gene3D" id="1.10.10.60">
    <property type="entry name" value="Homeodomain-like"/>
    <property type="match status" value="1"/>
</dbReference>
<dbReference type="EMBL" id="FTNI01000037">
    <property type="protein sequence ID" value="SIS20114.1"/>
    <property type="molecule type" value="Genomic_DNA"/>
</dbReference>
<evidence type="ECO:0000256" key="3">
    <source>
        <dbReference type="ARBA" id="ARBA00023163"/>
    </source>
</evidence>
<dbReference type="SMART" id="SM00342">
    <property type="entry name" value="HTH_ARAC"/>
    <property type="match status" value="1"/>
</dbReference>
<evidence type="ECO:0000313" key="5">
    <source>
        <dbReference type="EMBL" id="SIS20114.1"/>
    </source>
</evidence>
<dbReference type="GO" id="GO:0003700">
    <property type="term" value="F:DNA-binding transcription factor activity"/>
    <property type="evidence" value="ECO:0007669"/>
    <property type="project" value="InterPro"/>
</dbReference>
<evidence type="ECO:0000313" key="6">
    <source>
        <dbReference type="Proteomes" id="UP000186096"/>
    </source>
</evidence>
<reference evidence="6" key="1">
    <citation type="submission" date="2017-01" db="EMBL/GenBank/DDBJ databases">
        <authorList>
            <person name="Varghese N."/>
            <person name="Submissions S."/>
        </authorList>
    </citation>
    <scope>NUCLEOTIDE SEQUENCE [LARGE SCALE GENOMIC DNA]</scope>
    <source>
        <strain evidence="6">ATCC 12950</strain>
    </source>
</reference>
<evidence type="ECO:0000256" key="1">
    <source>
        <dbReference type="ARBA" id="ARBA00023015"/>
    </source>
</evidence>
<dbReference type="PANTHER" id="PTHR46796">
    <property type="entry name" value="HTH-TYPE TRANSCRIPTIONAL ACTIVATOR RHAS-RELATED"/>
    <property type="match status" value="1"/>
</dbReference>
<dbReference type="PROSITE" id="PS01124">
    <property type="entry name" value="HTH_ARAC_FAMILY_2"/>
    <property type="match status" value="1"/>
</dbReference>
<evidence type="ECO:0000259" key="4">
    <source>
        <dbReference type="PROSITE" id="PS01124"/>
    </source>
</evidence>
<gene>
    <name evidence="5" type="ORF">SAMN05421833_13763</name>
</gene>
<accession>A0A1N7H5G5</accession>
<dbReference type="GO" id="GO:0043565">
    <property type="term" value="F:sequence-specific DNA binding"/>
    <property type="evidence" value="ECO:0007669"/>
    <property type="project" value="InterPro"/>
</dbReference>